<dbReference type="InterPro" id="IPR051091">
    <property type="entry name" value="O-Glucosyltr/Glycosyltrsf_90"/>
</dbReference>
<keyword evidence="1" id="KW-0472">Membrane</keyword>
<accession>A0AAV3PVP2</accession>
<dbReference type="Proteomes" id="UP001454036">
    <property type="component" value="Unassembled WGS sequence"/>
</dbReference>
<dbReference type="Pfam" id="PF05686">
    <property type="entry name" value="Glyco_transf_90"/>
    <property type="match status" value="1"/>
</dbReference>
<evidence type="ECO:0000259" key="2">
    <source>
        <dbReference type="Pfam" id="PF05686"/>
    </source>
</evidence>
<dbReference type="AlphaFoldDB" id="A0AAV3PVP2"/>
<dbReference type="InterPro" id="IPR006598">
    <property type="entry name" value="CAP10"/>
</dbReference>
<keyword evidence="4" id="KW-1185">Reference proteome</keyword>
<evidence type="ECO:0000256" key="1">
    <source>
        <dbReference type="SAM" id="Phobius"/>
    </source>
</evidence>
<dbReference type="EMBL" id="BAABME010002384">
    <property type="protein sequence ID" value="GAA0154400.1"/>
    <property type="molecule type" value="Genomic_DNA"/>
</dbReference>
<protein>
    <recommendedName>
        <fullName evidence="2">Glycosyl transferase CAP10 domain-containing protein</fullName>
    </recommendedName>
</protein>
<feature type="domain" description="Glycosyl transferase CAP10" evidence="2">
    <location>
        <begin position="116"/>
        <end position="246"/>
    </location>
</feature>
<keyword evidence="1" id="KW-1133">Transmembrane helix</keyword>
<gene>
    <name evidence="3" type="ORF">LIER_12392</name>
</gene>
<reference evidence="3 4" key="1">
    <citation type="submission" date="2024-01" db="EMBL/GenBank/DDBJ databases">
        <title>The complete chloroplast genome sequence of Lithospermum erythrorhizon: insights into the phylogenetic relationship among Boraginaceae species and the maternal lineages of purple gromwells.</title>
        <authorList>
            <person name="Okada T."/>
            <person name="Watanabe K."/>
        </authorList>
    </citation>
    <scope>NUCLEOTIDE SEQUENCE [LARGE SCALE GENOMIC DNA]</scope>
</reference>
<keyword evidence="1" id="KW-0812">Transmembrane</keyword>
<organism evidence="3 4">
    <name type="scientific">Lithospermum erythrorhizon</name>
    <name type="common">Purple gromwell</name>
    <name type="synonym">Lithospermum officinale var. erythrorhizon</name>
    <dbReference type="NCBI Taxonomy" id="34254"/>
    <lineage>
        <taxon>Eukaryota</taxon>
        <taxon>Viridiplantae</taxon>
        <taxon>Streptophyta</taxon>
        <taxon>Embryophyta</taxon>
        <taxon>Tracheophyta</taxon>
        <taxon>Spermatophyta</taxon>
        <taxon>Magnoliopsida</taxon>
        <taxon>eudicotyledons</taxon>
        <taxon>Gunneridae</taxon>
        <taxon>Pentapetalae</taxon>
        <taxon>asterids</taxon>
        <taxon>lamiids</taxon>
        <taxon>Boraginales</taxon>
        <taxon>Boraginaceae</taxon>
        <taxon>Boraginoideae</taxon>
        <taxon>Lithospermeae</taxon>
        <taxon>Lithospermum</taxon>
    </lineage>
</organism>
<comment type="caution">
    <text evidence="3">The sequence shown here is derived from an EMBL/GenBank/DDBJ whole genome shotgun (WGS) entry which is preliminary data.</text>
</comment>
<evidence type="ECO:0000313" key="4">
    <source>
        <dbReference type="Proteomes" id="UP001454036"/>
    </source>
</evidence>
<proteinExistence type="predicted"/>
<name>A0AAV3PVP2_LITER</name>
<dbReference type="PANTHER" id="PTHR12203:SF74">
    <property type="entry name" value="GLYCOSYLTRANSFERASE"/>
    <property type="match status" value="1"/>
</dbReference>
<sequence length="246" mass="29004">MRNHHQEKLANEFWLRPALQRNSFATKWRYLNKQTYVTTPLIIFSFFFLIFILVFGGWIDLANFSGQVVSLGAFESSIKKPEIPIEYPMNCTSWSETNKCPSNDYPRKHQPSKASSNSTCPEYFKWIYEDLKQWKETGITKEMVDRAQKHAHFRLVILDGKIYVEKFRQSIQSRALFTTWGLVQLMRFYPGKLPDLELMFDCDDRPVIRAKDYTRPNAAAPPPVFRYCSNAQSLDIVFPDWSFWGW</sequence>
<feature type="transmembrane region" description="Helical" evidence="1">
    <location>
        <begin position="36"/>
        <end position="59"/>
    </location>
</feature>
<evidence type="ECO:0000313" key="3">
    <source>
        <dbReference type="EMBL" id="GAA0154400.1"/>
    </source>
</evidence>
<dbReference type="PANTHER" id="PTHR12203">
    <property type="entry name" value="KDEL LYS-ASP-GLU-LEU CONTAINING - RELATED"/>
    <property type="match status" value="1"/>
</dbReference>